<proteinExistence type="predicted"/>
<dbReference type="EMBL" id="FOMX01000011">
    <property type="protein sequence ID" value="SFE26393.1"/>
    <property type="molecule type" value="Genomic_DNA"/>
</dbReference>
<dbReference type="RefSeq" id="WP_096332837.1">
    <property type="nucleotide sequence ID" value="NZ_FOMX01000011.1"/>
</dbReference>
<evidence type="ECO:0000313" key="1">
    <source>
        <dbReference type="EMBL" id="SFE26393.1"/>
    </source>
</evidence>
<reference evidence="2" key="1">
    <citation type="submission" date="2016-10" db="EMBL/GenBank/DDBJ databases">
        <authorList>
            <person name="Varghese N."/>
            <person name="Submissions S."/>
        </authorList>
    </citation>
    <scope>NUCLEOTIDE SEQUENCE [LARGE SCALE GENOMIC DNA]</scope>
    <source>
        <strain evidence="2">ATCC 25963</strain>
    </source>
</reference>
<keyword evidence="2" id="KW-1185">Reference proteome</keyword>
<gene>
    <name evidence="1" type="ORF">SAMN02745121_03617</name>
</gene>
<name>A0A1I1Z7C6_9BACT</name>
<evidence type="ECO:0008006" key="3">
    <source>
        <dbReference type="Google" id="ProtNLM"/>
    </source>
</evidence>
<protein>
    <recommendedName>
        <fullName evidence="3">DUF3829 domain-containing protein</fullName>
    </recommendedName>
</protein>
<dbReference type="InterPro" id="IPR024291">
    <property type="entry name" value="DUF3829"/>
</dbReference>
<accession>A0A1I1Z7C6</accession>
<dbReference type="Proteomes" id="UP000199400">
    <property type="component" value="Unassembled WGS sequence"/>
</dbReference>
<evidence type="ECO:0000313" key="2">
    <source>
        <dbReference type="Proteomes" id="UP000199400"/>
    </source>
</evidence>
<sequence>MSSGPATHLSRLRGPLLAAPLCAVLACNGGVEGLQRQISERLQQGLTATDNKRPEEPDRLPPELVLNKLRLYVDCVGATRVPLYDAYREGAAAFAGRTRTPPAEVPPQALGECDKAEREGPLLKPPQPALEQALAVYNDTSKVFAATIDAVREDMSQRSSSIEEDGERSPIYNNFSDAYRAWDESRRALEEQIAARQGRLDAAVLAEIEARAGAGLEWHTRNVIIQAKPYVRCIGDHDEFTAGVCDAFHTAFTAAYAEFRAAYDSDPAAAAAVFWLPQFAASLAEYAAAADALAQAIRARKARSGDISAVVQEYGDAVHDGETVNFARLRQRPA</sequence>
<organism evidence="1 2">
    <name type="scientific">Nannocystis exedens</name>
    <dbReference type="NCBI Taxonomy" id="54"/>
    <lineage>
        <taxon>Bacteria</taxon>
        <taxon>Pseudomonadati</taxon>
        <taxon>Myxococcota</taxon>
        <taxon>Polyangia</taxon>
        <taxon>Nannocystales</taxon>
        <taxon>Nannocystaceae</taxon>
        <taxon>Nannocystis</taxon>
    </lineage>
</organism>
<dbReference type="Pfam" id="PF12889">
    <property type="entry name" value="DUF3829"/>
    <property type="match status" value="1"/>
</dbReference>
<dbReference type="STRING" id="54.SAMN02745121_03617"/>
<dbReference type="AlphaFoldDB" id="A0A1I1Z7C6"/>